<evidence type="ECO:0000256" key="2">
    <source>
        <dbReference type="ARBA" id="ARBA00005992"/>
    </source>
</evidence>
<evidence type="ECO:0000313" key="11">
    <source>
        <dbReference type="EMBL" id="QPC44903.1"/>
    </source>
</evidence>
<feature type="chain" id="PRO_5032329841" evidence="9">
    <location>
        <begin position="34"/>
        <end position="476"/>
    </location>
</feature>
<dbReference type="UniPathway" id="UPA00219"/>
<evidence type="ECO:0000256" key="4">
    <source>
        <dbReference type="ARBA" id="ARBA00022960"/>
    </source>
</evidence>
<dbReference type="Pfam" id="PF03734">
    <property type="entry name" value="YkuD"/>
    <property type="match status" value="1"/>
</dbReference>
<feature type="compositionally biased region" description="Basic and acidic residues" evidence="8">
    <location>
        <begin position="456"/>
        <end position="465"/>
    </location>
</feature>
<dbReference type="EMBL" id="CP058214">
    <property type="protein sequence ID" value="QPC44903.1"/>
    <property type="molecule type" value="Genomic_DNA"/>
</dbReference>
<evidence type="ECO:0000256" key="3">
    <source>
        <dbReference type="ARBA" id="ARBA00022679"/>
    </source>
</evidence>
<keyword evidence="6 7" id="KW-0961">Cell wall biogenesis/degradation</keyword>
<organism evidence="11 12">
    <name type="scientific">Kaustia mangrovi</name>
    <dbReference type="NCBI Taxonomy" id="2593653"/>
    <lineage>
        <taxon>Bacteria</taxon>
        <taxon>Pseudomonadati</taxon>
        <taxon>Pseudomonadota</taxon>
        <taxon>Alphaproteobacteria</taxon>
        <taxon>Hyphomicrobiales</taxon>
        <taxon>Parvibaculaceae</taxon>
        <taxon>Kaustia</taxon>
    </lineage>
</organism>
<dbReference type="PROSITE" id="PS52029">
    <property type="entry name" value="LD_TPASE"/>
    <property type="match status" value="1"/>
</dbReference>
<dbReference type="InterPro" id="IPR038063">
    <property type="entry name" value="Transpep_catalytic_dom"/>
</dbReference>
<dbReference type="GO" id="GO:0008360">
    <property type="term" value="P:regulation of cell shape"/>
    <property type="evidence" value="ECO:0007669"/>
    <property type="project" value="UniProtKB-UniRule"/>
</dbReference>
<comment type="similarity">
    <text evidence="2">Belongs to the YkuD family.</text>
</comment>
<dbReference type="InterPro" id="IPR005490">
    <property type="entry name" value="LD_TPept_cat_dom"/>
</dbReference>
<dbReference type="PROSITE" id="PS51257">
    <property type="entry name" value="PROKAR_LIPOPROTEIN"/>
    <property type="match status" value="1"/>
</dbReference>
<keyword evidence="3" id="KW-0808">Transferase</keyword>
<name>A0A7S8C7L9_9HYPH</name>
<dbReference type="GO" id="GO:0004180">
    <property type="term" value="F:carboxypeptidase activity"/>
    <property type="evidence" value="ECO:0007669"/>
    <property type="project" value="UniProtKB-ARBA"/>
</dbReference>
<accession>A0A7S8C7L9</accession>
<feature type="region of interest" description="Disordered" evidence="8">
    <location>
        <begin position="425"/>
        <end position="476"/>
    </location>
</feature>
<dbReference type="SUPFAM" id="SSF47090">
    <property type="entry name" value="PGBD-like"/>
    <property type="match status" value="1"/>
</dbReference>
<dbReference type="PANTHER" id="PTHR41533:SF2">
    <property type="entry name" value="BLR7131 PROTEIN"/>
    <property type="match status" value="1"/>
</dbReference>
<dbReference type="SUPFAM" id="SSF141523">
    <property type="entry name" value="L,D-transpeptidase catalytic domain-like"/>
    <property type="match status" value="1"/>
</dbReference>
<dbReference type="Gene3D" id="2.40.440.10">
    <property type="entry name" value="L,D-transpeptidase catalytic domain-like"/>
    <property type="match status" value="1"/>
</dbReference>
<dbReference type="GO" id="GO:0009252">
    <property type="term" value="P:peptidoglycan biosynthetic process"/>
    <property type="evidence" value="ECO:0007669"/>
    <property type="project" value="UniProtKB-UniPathway"/>
</dbReference>
<gene>
    <name evidence="11" type="ORF">HW532_20720</name>
</gene>
<feature type="active site" description="Nucleophile" evidence="7">
    <location>
        <position position="342"/>
    </location>
</feature>
<reference evidence="11 12" key="1">
    <citation type="submission" date="2020-06" db="EMBL/GenBank/DDBJ databases">
        <title>Genome sequence of 2 isolates from Red Sea Mangroves.</title>
        <authorList>
            <person name="Sefrji F."/>
            <person name="Michoud G."/>
            <person name="Merlino G."/>
            <person name="Daffonchio D."/>
        </authorList>
    </citation>
    <scope>NUCLEOTIDE SEQUENCE [LARGE SCALE GENOMIC DNA]</scope>
    <source>
        <strain evidence="11 12">R1DC25</strain>
    </source>
</reference>
<dbReference type="GO" id="GO:0071555">
    <property type="term" value="P:cell wall organization"/>
    <property type="evidence" value="ECO:0007669"/>
    <property type="project" value="UniProtKB-UniRule"/>
</dbReference>
<keyword evidence="9" id="KW-0732">Signal</keyword>
<evidence type="ECO:0000256" key="8">
    <source>
        <dbReference type="SAM" id="MobiDB-lite"/>
    </source>
</evidence>
<dbReference type="CDD" id="cd16913">
    <property type="entry name" value="YkuD_like"/>
    <property type="match status" value="1"/>
</dbReference>
<keyword evidence="12" id="KW-1185">Reference proteome</keyword>
<dbReference type="AlphaFoldDB" id="A0A7S8C7L9"/>
<evidence type="ECO:0000256" key="6">
    <source>
        <dbReference type="ARBA" id="ARBA00023316"/>
    </source>
</evidence>
<evidence type="ECO:0000256" key="1">
    <source>
        <dbReference type="ARBA" id="ARBA00004752"/>
    </source>
</evidence>
<proteinExistence type="inferred from homology"/>
<keyword evidence="5 7" id="KW-0573">Peptidoglycan synthesis</keyword>
<dbReference type="RefSeq" id="WP_213162276.1">
    <property type="nucleotide sequence ID" value="NZ_CP058214.1"/>
</dbReference>
<dbReference type="InterPro" id="IPR052905">
    <property type="entry name" value="LD-transpeptidase_YkuD-like"/>
</dbReference>
<feature type="domain" description="L,D-TPase catalytic" evidence="10">
    <location>
        <begin position="192"/>
        <end position="380"/>
    </location>
</feature>
<evidence type="ECO:0000259" key="10">
    <source>
        <dbReference type="PROSITE" id="PS52029"/>
    </source>
</evidence>
<dbReference type="GO" id="GO:0016740">
    <property type="term" value="F:transferase activity"/>
    <property type="evidence" value="ECO:0007669"/>
    <property type="project" value="UniProtKB-KW"/>
</dbReference>
<feature type="active site" description="Proton donor/acceptor" evidence="7">
    <location>
        <position position="323"/>
    </location>
</feature>
<feature type="signal peptide" evidence="9">
    <location>
        <begin position="1"/>
        <end position="33"/>
    </location>
</feature>
<dbReference type="Proteomes" id="UP000593594">
    <property type="component" value="Chromosome"/>
</dbReference>
<dbReference type="Pfam" id="PF01471">
    <property type="entry name" value="PG_binding_1"/>
    <property type="match status" value="1"/>
</dbReference>
<dbReference type="InterPro" id="IPR036365">
    <property type="entry name" value="PGBD-like_sf"/>
</dbReference>
<evidence type="ECO:0000256" key="7">
    <source>
        <dbReference type="PROSITE-ProRule" id="PRU01373"/>
    </source>
</evidence>
<keyword evidence="4 7" id="KW-0133">Cell shape</keyword>
<feature type="compositionally biased region" description="Low complexity" evidence="8">
    <location>
        <begin position="429"/>
        <end position="440"/>
    </location>
</feature>
<comment type="pathway">
    <text evidence="1 7">Cell wall biogenesis; peptidoglycan biosynthesis.</text>
</comment>
<evidence type="ECO:0000313" key="12">
    <source>
        <dbReference type="Proteomes" id="UP000593594"/>
    </source>
</evidence>
<evidence type="ECO:0000256" key="5">
    <source>
        <dbReference type="ARBA" id="ARBA00022984"/>
    </source>
</evidence>
<dbReference type="PANTHER" id="PTHR41533">
    <property type="entry name" value="L,D-TRANSPEPTIDASE HI_1667-RELATED"/>
    <property type="match status" value="1"/>
</dbReference>
<dbReference type="Gene3D" id="1.10.101.10">
    <property type="entry name" value="PGBD-like superfamily/PGBD"/>
    <property type="match status" value="1"/>
</dbReference>
<protein>
    <submittedName>
        <fullName evidence="11">L,D-transpeptidase family protein</fullName>
    </submittedName>
</protein>
<dbReference type="InterPro" id="IPR002477">
    <property type="entry name" value="Peptidoglycan-bd-like"/>
</dbReference>
<sequence length="476" mass="52536">MRRNLFGTSTMRRAALPAIIAVACAVGGTVANAQGTNFSSWRGGGEGPQRATTSTFLAETRQVEPMLSGDSERMLMDAIARYEIMARRGGWQPLPGGRELRVGGSGQLVMMLRRRLVAEAYLTPQQVAEPQRFDRAMEHAVKRFQHNHGLAPTGVVDEATRRALNVPVEQRLATLRANVERVREQTKKLGGKYVVVNIPAAQLETVQNGRVYARQNVVVGKTDRPSPVLSSRITELIFNPYWTAPLSIVKKDILPKVRQNPGFLKEMDIRIFDGYGGPEVDPGTVDWATVAPDRYVFRQEPGLNNAMATVKLRFPNPYAVYLHDTPTKSLFSQAARYFSSGCVRVDQVHLLTEWVLRDQPGWSPARIQGIVGSGERVEVKLENPVQVRFAYMTGWATRDGGVHFRPDIYRLDGTGFVSGQPEPIGGVGVAQAGPGQGAAPRAYGDSAVRVSSSSEQPRKRDEEAWVRPNFSSRAMQ</sequence>
<dbReference type="KEGG" id="kmn:HW532_20720"/>
<evidence type="ECO:0000256" key="9">
    <source>
        <dbReference type="SAM" id="SignalP"/>
    </source>
</evidence>
<dbReference type="InterPro" id="IPR036366">
    <property type="entry name" value="PGBDSf"/>
</dbReference>